<name>A0A7X0EUU3_9PSED</name>
<dbReference type="InterPro" id="IPR014543">
    <property type="entry name" value="UCP028291"/>
</dbReference>
<dbReference type="EMBL" id="JACHLL010000004">
    <property type="protein sequence ID" value="MBB6342185.1"/>
    <property type="molecule type" value="Genomic_DNA"/>
</dbReference>
<evidence type="ECO:0000313" key="2">
    <source>
        <dbReference type="Proteomes" id="UP000557193"/>
    </source>
</evidence>
<accession>A0A7X0EUU3</accession>
<organism evidence="1 2">
    <name type="scientific">Pseudomonas fluvialis</name>
    <dbReference type="NCBI Taxonomy" id="1793966"/>
    <lineage>
        <taxon>Bacteria</taxon>
        <taxon>Pseudomonadati</taxon>
        <taxon>Pseudomonadota</taxon>
        <taxon>Gammaproteobacteria</taxon>
        <taxon>Pseudomonadales</taxon>
        <taxon>Pseudomonadaceae</taxon>
        <taxon>Pseudomonas</taxon>
    </lineage>
</organism>
<protein>
    <recommendedName>
        <fullName evidence="3">DUF2218 domain-containing protein</fullName>
    </recommendedName>
</protein>
<dbReference type="RefSeq" id="WP_184683500.1">
    <property type="nucleotide sequence ID" value="NZ_JACHLL010000004.1"/>
</dbReference>
<dbReference type="PIRSF" id="PIRSF028291">
    <property type="entry name" value="UCP028291"/>
    <property type="match status" value="1"/>
</dbReference>
<dbReference type="Gene3D" id="3.30.310.50">
    <property type="entry name" value="Alpha-D-phosphohexomutase, C-terminal domain"/>
    <property type="match status" value="1"/>
</dbReference>
<dbReference type="Proteomes" id="UP000557193">
    <property type="component" value="Unassembled WGS sequence"/>
</dbReference>
<proteinExistence type="predicted"/>
<dbReference type="AlphaFoldDB" id="A0A7X0EUU3"/>
<keyword evidence="2" id="KW-1185">Reference proteome</keyword>
<gene>
    <name evidence="1" type="ORF">HNP49_002367</name>
</gene>
<reference evidence="1 2" key="1">
    <citation type="submission" date="2020-08" db="EMBL/GenBank/DDBJ databases">
        <title>Functional genomics of gut bacteria from endangered species of beetles.</title>
        <authorList>
            <person name="Carlos-Shanley C."/>
        </authorList>
    </citation>
    <scope>NUCLEOTIDE SEQUENCE [LARGE SCALE GENOMIC DNA]</scope>
    <source>
        <strain evidence="1 2">S00202</strain>
    </source>
</reference>
<comment type="caution">
    <text evidence="1">The sequence shown here is derived from an EMBL/GenBank/DDBJ whole genome shotgun (WGS) entry which is preliminary data.</text>
</comment>
<sequence length="98" mass="11108">MTQFSSSAFVATSTPARYIRRLCQHFAHKIPVNFNDQQGHLDFNCGQARLKADEQGLTLTVSSRDAGDLSKLQEIVASHFERFAWQESLQLEWRAPAV</sequence>
<dbReference type="Pfam" id="PF09981">
    <property type="entry name" value="DUF2218"/>
    <property type="match status" value="1"/>
</dbReference>
<evidence type="ECO:0008006" key="3">
    <source>
        <dbReference type="Google" id="ProtNLM"/>
    </source>
</evidence>
<evidence type="ECO:0000313" key="1">
    <source>
        <dbReference type="EMBL" id="MBB6342185.1"/>
    </source>
</evidence>